<organism evidence="3 4">
    <name type="scientific">Naganishia liquefaciens</name>
    <dbReference type="NCBI Taxonomy" id="104408"/>
    <lineage>
        <taxon>Eukaryota</taxon>
        <taxon>Fungi</taxon>
        <taxon>Dikarya</taxon>
        <taxon>Basidiomycota</taxon>
        <taxon>Agaricomycotina</taxon>
        <taxon>Tremellomycetes</taxon>
        <taxon>Filobasidiales</taxon>
        <taxon>Filobasidiaceae</taxon>
        <taxon>Naganishia</taxon>
    </lineage>
</organism>
<dbReference type="InterPro" id="IPR050546">
    <property type="entry name" value="Glycosyl_Hydrlase_16"/>
</dbReference>
<dbReference type="Proteomes" id="UP000620104">
    <property type="component" value="Unassembled WGS sequence"/>
</dbReference>
<dbReference type="PANTHER" id="PTHR10963:SF53">
    <property type="entry name" value="GH16 DOMAIN-CONTAINING PROTEIN"/>
    <property type="match status" value="1"/>
</dbReference>
<proteinExistence type="predicted"/>
<keyword evidence="1" id="KW-0812">Transmembrane</keyword>
<evidence type="ECO:0000259" key="2">
    <source>
        <dbReference type="PROSITE" id="PS51762"/>
    </source>
</evidence>
<dbReference type="EMBL" id="BLZA01000005">
    <property type="protein sequence ID" value="GHJ83986.1"/>
    <property type="molecule type" value="Genomic_DNA"/>
</dbReference>
<dbReference type="GO" id="GO:0005975">
    <property type="term" value="P:carbohydrate metabolic process"/>
    <property type="evidence" value="ECO:0007669"/>
    <property type="project" value="InterPro"/>
</dbReference>
<evidence type="ECO:0000313" key="4">
    <source>
        <dbReference type="Proteomes" id="UP000620104"/>
    </source>
</evidence>
<protein>
    <recommendedName>
        <fullName evidence="2">GH16 domain-containing protein</fullName>
    </recommendedName>
</protein>
<feature type="domain" description="GH16" evidence="2">
    <location>
        <begin position="66"/>
        <end position="330"/>
    </location>
</feature>
<dbReference type="PANTHER" id="PTHR10963">
    <property type="entry name" value="GLYCOSYL HYDROLASE-RELATED"/>
    <property type="match status" value="1"/>
</dbReference>
<keyword evidence="1" id="KW-1133">Transmembrane helix</keyword>
<keyword evidence="1" id="KW-0472">Membrane</keyword>
<evidence type="ECO:0000256" key="1">
    <source>
        <dbReference type="SAM" id="Phobius"/>
    </source>
</evidence>
<dbReference type="OrthoDB" id="192832at2759"/>
<dbReference type="InterPro" id="IPR013320">
    <property type="entry name" value="ConA-like_dom_sf"/>
</dbReference>
<evidence type="ECO:0000313" key="3">
    <source>
        <dbReference type="EMBL" id="GHJ83986.1"/>
    </source>
</evidence>
<gene>
    <name evidence="3" type="ORF">NliqN6_0388</name>
</gene>
<comment type="caution">
    <text evidence="3">The sequence shown here is derived from an EMBL/GenBank/DDBJ whole genome shotgun (WGS) entry which is preliminary data.</text>
</comment>
<dbReference type="PROSITE" id="PS51762">
    <property type="entry name" value="GH16_2"/>
    <property type="match status" value="1"/>
</dbReference>
<dbReference type="GO" id="GO:0004553">
    <property type="term" value="F:hydrolase activity, hydrolyzing O-glycosyl compounds"/>
    <property type="evidence" value="ECO:0007669"/>
    <property type="project" value="InterPro"/>
</dbReference>
<reference evidence="3" key="1">
    <citation type="submission" date="2020-07" db="EMBL/GenBank/DDBJ databases">
        <title>Draft Genome Sequence of a Deep-Sea Yeast, Naganishia (Cryptococcus) liquefaciens strain N6.</title>
        <authorList>
            <person name="Han Y.W."/>
            <person name="Kajitani R."/>
            <person name="Morimoto H."/>
            <person name="Parhat M."/>
            <person name="Tsubouchi H."/>
            <person name="Bakenova O."/>
            <person name="Ogata M."/>
            <person name="Argunhan B."/>
            <person name="Aoki R."/>
            <person name="Kajiwara S."/>
            <person name="Itoh T."/>
            <person name="Iwasaki H."/>
        </authorList>
    </citation>
    <scope>NUCLEOTIDE SEQUENCE</scope>
    <source>
        <strain evidence="3">N6</strain>
    </source>
</reference>
<dbReference type="AlphaFoldDB" id="A0A8H3TMR9"/>
<feature type="transmembrane region" description="Helical" evidence="1">
    <location>
        <begin position="6"/>
        <end position="29"/>
    </location>
</feature>
<dbReference type="Pfam" id="PF26113">
    <property type="entry name" value="GH16_XgeA"/>
    <property type="match status" value="1"/>
</dbReference>
<dbReference type="InterPro" id="IPR000757">
    <property type="entry name" value="Beta-glucanase-like"/>
</dbReference>
<name>A0A8H3TMR9_9TREE</name>
<sequence length="331" mass="36677">MRTTRSAAYPLALISLSAFAVLALLDLLFFDMTFLQRARDLVRGQASWADEWDVDGGNDSGQERSVYWKADFREDVEVTKNFYHELGNHGWGNNEAQNYVASPANSFHGKSHANGIVADALIMRAIIDHSQPDKSKAYTSARLSSHTGLARNRGYLSARITAPVAPGIWPAFWLLPQDPFSWPTDGEVDIMEAWNGDPDNHSCLHWGHYNGADWNKHRVLKTKTPHLGSPAGVVFGFAWSENPATGNGKMIWYIDGVPVMRATKPAGTRPMKDFRILLNIAVGGTLNKGTLPVDGTYEMIVRDLEAWDAPVGGWSAFREDWNRAPEGKPVA</sequence>
<accession>A0A8H3TMR9</accession>
<keyword evidence="4" id="KW-1185">Reference proteome</keyword>
<dbReference type="Gene3D" id="2.60.120.200">
    <property type="match status" value="1"/>
</dbReference>
<dbReference type="SUPFAM" id="SSF49899">
    <property type="entry name" value="Concanavalin A-like lectins/glucanases"/>
    <property type="match status" value="1"/>
</dbReference>
<dbReference type="CDD" id="cd08023">
    <property type="entry name" value="GH16_laminarinase_like"/>
    <property type="match status" value="1"/>
</dbReference>